<comment type="similarity">
    <text evidence="2 10 11">Belongs to the TonB-dependent receptor family.</text>
</comment>
<keyword evidence="16" id="KW-1185">Reference proteome</keyword>
<name>A0ABV8MUB7_9NEIS</name>
<reference evidence="16" key="1">
    <citation type="journal article" date="2019" name="Int. J. Syst. Evol. Microbiol.">
        <title>The Global Catalogue of Microorganisms (GCM) 10K type strain sequencing project: providing services to taxonomists for standard genome sequencing and annotation.</title>
        <authorList>
            <consortium name="The Broad Institute Genomics Platform"/>
            <consortium name="The Broad Institute Genome Sequencing Center for Infectious Disease"/>
            <person name="Wu L."/>
            <person name="Ma J."/>
        </authorList>
    </citation>
    <scope>NUCLEOTIDE SEQUENCE [LARGE SCALE GENOMIC DNA]</scope>
    <source>
        <strain evidence="16">LMG 29894</strain>
    </source>
</reference>
<evidence type="ECO:0000256" key="5">
    <source>
        <dbReference type="ARBA" id="ARBA00022692"/>
    </source>
</evidence>
<dbReference type="PANTHER" id="PTHR47234">
    <property type="match status" value="1"/>
</dbReference>
<gene>
    <name evidence="15" type="ORF">ACFOW7_18500</name>
</gene>
<organism evidence="15 16">
    <name type="scientific">Chitinimonas lacunae</name>
    <dbReference type="NCBI Taxonomy" id="1963018"/>
    <lineage>
        <taxon>Bacteria</taxon>
        <taxon>Pseudomonadati</taxon>
        <taxon>Pseudomonadota</taxon>
        <taxon>Betaproteobacteria</taxon>
        <taxon>Neisseriales</taxon>
        <taxon>Chitinibacteraceae</taxon>
        <taxon>Chitinimonas</taxon>
    </lineage>
</organism>
<keyword evidence="5 10" id="KW-0812">Transmembrane</keyword>
<evidence type="ECO:0000256" key="9">
    <source>
        <dbReference type="ARBA" id="ARBA00023237"/>
    </source>
</evidence>
<evidence type="ECO:0000256" key="6">
    <source>
        <dbReference type="ARBA" id="ARBA00023077"/>
    </source>
</evidence>
<evidence type="ECO:0000259" key="13">
    <source>
        <dbReference type="Pfam" id="PF00593"/>
    </source>
</evidence>
<evidence type="ECO:0000256" key="3">
    <source>
        <dbReference type="ARBA" id="ARBA00022448"/>
    </source>
</evidence>
<dbReference type="EMBL" id="JBHSBU010000001">
    <property type="protein sequence ID" value="MFC4161334.1"/>
    <property type="molecule type" value="Genomic_DNA"/>
</dbReference>
<dbReference type="PROSITE" id="PS52016">
    <property type="entry name" value="TONB_DEPENDENT_REC_3"/>
    <property type="match status" value="1"/>
</dbReference>
<evidence type="ECO:0000256" key="2">
    <source>
        <dbReference type="ARBA" id="ARBA00009810"/>
    </source>
</evidence>
<dbReference type="Pfam" id="PF00593">
    <property type="entry name" value="TonB_dep_Rec_b-barrel"/>
    <property type="match status" value="1"/>
</dbReference>
<accession>A0ABV8MUB7</accession>
<dbReference type="InterPro" id="IPR000531">
    <property type="entry name" value="Beta-barrel_TonB"/>
</dbReference>
<evidence type="ECO:0000256" key="8">
    <source>
        <dbReference type="ARBA" id="ARBA00023170"/>
    </source>
</evidence>
<dbReference type="InterPro" id="IPR012910">
    <property type="entry name" value="Plug_dom"/>
</dbReference>
<evidence type="ECO:0000256" key="12">
    <source>
        <dbReference type="SAM" id="SignalP"/>
    </source>
</evidence>
<dbReference type="Gene3D" id="2.170.130.10">
    <property type="entry name" value="TonB-dependent receptor, plug domain"/>
    <property type="match status" value="1"/>
</dbReference>
<dbReference type="Pfam" id="PF07715">
    <property type="entry name" value="Plug"/>
    <property type="match status" value="1"/>
</dbReference>
<dbReference type="CDD" id="cd01347">
    <property type="entry name" value="ligand_gated_channel"/>
    <property type="match status" value="1"/>
</dbReference>
<proteinExistence type="inferred from homology"/>
<keyword evidence="12" id="KW-0732">Signal</keyword>
<dbReference type="RefSeq" id="WP_378167157.1">
    <property type="nucleotide sequence ID" value="NZ_JBHSBU010000001.1"/>
</dbReference>
<protein>
    <submittedName>
        <fullName evidence="15">TonB-dependent receptor</fullName>
    </submittedName>
</protein>
<keyword evidence="4 10" id="KW-1134">Transmembrane beta strand</keyword>
<feature type="chain" id="PRO_5046910115" evidence="12">
    <location>
        <begin position="24"/>
        <end position="897"/>
    </location>
</feature>
<dbReference type="Gene3D" id="2.40.170.20">
    <property type="entry name" value="TonB-dependent receptor, beta-barrel domain"/>
    <property type="match status" value="1"/>
</dbReference>
<dbReference type="Proteomes" id="UP001595791">
    <property type="component" value="Unassembled WGS sequence"/>
</dbReference>
<dbReference type="PANTHER" id="PTHR47234:SF2">
    <property type="entry name" value="TONB-DEPENDENT RECEPTOR"/>
    <property type="match status" value="1"/>
</dbReference>
<evidence type="ECO:0000259" key="14">
    <source>
        <dbReference type="Pfam" id="PF07715"/>
    </source>
</evidence>
<keyword evidence="6 11" id="KW-0798">TonB box</keyword>
<evidence type="ECO:0000256" key="11">
    <source>
        <dbReference type="RuleBase" id="RU003357"/>
    </source>
</evidence>
<keyword evidence="3 10" id="KW-0813">Transport</keyword>
<comment type="caution">
    <text evidence="15">The sequence shown here is derived from an EMBL/GenBank/DDBJ whole genome shotgun (WGS) entry which is preliminary data.</text>
</comment>
<evidence type="ECO:0000313" key="15">
    <source>
        <dbReference type="EMBL" id="MFC4161334.1"/>
    </source>
</evidence>
<evidence type="ECO:0000256" key="10">
    <source>
        <dbReference type="PROSITE-ProRule" id="PRU01360"/>
    </source>
</evidence>
<evidence type="ECO:0000313" key="16">
    <source>
        <dbReference type="Proteomes" id="UP001595791"/>
    </source>
</evidence>
<dbReference type="InterPro" id="IPR036942">
    <property type="entry name" value="Beta-barrel_TonB_sf"/>
</dbReference>
<evidence type="ECO:0000256" key="4">
    <source>
        <dbReference type="ARBA" id="ARBA00022452"/>
    </source>
</evidence>
<feature type="signal peptide" evidence="12">
    <location>
        <begin position="1"/>
        <end position="23"/>
    </location>
</feature>
<keyword evidence="7 10" id="KW-0472">Membrane</keyword>
<keyword evidence="8 15" id="KW-0675">Receptor</keyword>
<evidence type="ECO:0000256" key="1">
    <source>
        <dbReference type="ARBA" id="ARBA00004571"/>
    </source>
</evidence>
<dbReference type="InterPro" id="IPR039426">
    <property type="entry name" value="TonB-dep_rcpt-like"/>
</dbReference>
<sequence length="897" mass="98792">MKIKTIAQAVAAIGVLLPAQVMAAETTQKVEKIEVTGTNIKRINKETASPVLVMTRDEIKRSGAQTVTEVIQNLTSSGTNGLNELGGGSSFAGGASAASLRSLGSQATLLLLNGRRLANYGFADGAQVTFANLDALPLEVIERVDVLKDGASAIYGSDAIAGVINVITRKDFKGLIASASGGKSTTHNDYDEYNATITAGFGDLAQNKYNAFVNYEYFKRENLFMRERMDEINPTLKRLVPTIGLRSTYSYPGNYIVNGRLQAVGNCPPQLVESGACRYDQWSLYEIVPNSERHTVFGRFNVNFNENLSGFAEASYSRQETMYNSPATYLDDLDSTWYNAQTGDVMTLPGAKLPANHPYNTTGQQVGFRYRFADMGNGTNKVTGDQMRVLAGLSGNFADWDLQGAIGYASSEVEQLRRGGMSLSGWLDAFAKGEYKFGQQNDAAVLAKIFPSLKNTGKSTASFFDIKGSREIAELPAGPLHMAIGIDGRHETYKRVNDDRYNRADIVNYGTSNVNGSRNQYSAFGELIVPVTQALEAQLALRGDKYSNYGHSVTPKVGLRFQVNPKFVLRGTYTEGFRAPNLPETVDGFTSAFAPNVEDPKRCDRANALYEQLKNTDPVRANRLLEDNCSASIGTLIVPNKDLQPEKSKSHTVGFVFEPTPSFSMTFDWYKITRRNEIDTLSNSDILDNEDKNPGSVLRDPLTTQDIADGFTVGQISALRKGWINYAKTKTSGIDIDAKYRLRTETMGRLNFGLEASYLLSYDRSTPGDPEVAKYVGITGYPRLRAVLKTDWDYRNWNTGLRLNFVDDMKAYTSSYNSCKSRGGSDSDCRIASFTTVDGSLSYTGVKNLELSLSVRNLFDRDTPIDYDAWVRDGTTANEMHSIKGRFVKLGAKYTFF</sequence>
<keyword evidence="9 10" id="KW-0998">Cell outer membrane</keyword>
<comment type="subcellular location">
    <subcellularLocation>
        <location evidence="1 10">Cell outer membrane</location>
        <topology evidence="1 10">Multi-pass membrane protein</topology>
    </subcellularLocation>
</comment>
<feature type="domain" description="TonB-dependent receptor plug" evidence="14">
    <location>
        <begin position="45"/>
        <end position="163"/>
    </location>
</feature>
<dbReference type="SUPFAM" id="SSF56935">
    <property type="entry name" value="Porins"/>
    <property type="match status" value="1"/>
</dbReference>
<feature type="domain" description="TonB-dependent receptor-like beta-barrel" evidence="13">
    <location>
        <begin position="347"/>
        <end position="858"/>
    </location>
</feature>
<dbReference type="InterPro" id="IPR037066">
    <property type="entry name" value="Plug_dom_sf"/>
</dbReference>
<evidence type="ECO:0000256" key="7">
    <source>
        <dbReference type="ARBA" id="ARBA00023136"/>
    </source>
</evidence>